<accession>A0AAN1KQ37</accession>
<organism evidence="4 5">
    <name type="scientific">Vibrio mediterranei</name>
    <dbReference type="NCBI Taxonomy" id="689"/>
    <lineage>
        <taxon>Bacteria</taxon>
        <taxon>Pseudomonadati</taxon>
        <taxon>Pseudomonadota</taxon>
        <taxon>Gammaproteobacteria</taxon>
        <taxon>Vibrionales</taxon>
        <taxon>Vibrionaceae</taxon>
        <taxon>Vibrio</taxon>
    </lineage>
</organism>
<feature type="domain" description="Ysc84 actin-binding" evidence="3">
    <location>
        <begin position="115"/>
        <end position="215"/>
    </location>
</feature>
<feature type="region of interest" description="Disordered" evidence="1">
    <location>
        <begin position="25"/>
        <end position="53"/>
    </location>
</feature>
<protein>
    <recommendedName>
        <fullName evidence="3">Ysc84 actin-binding domain-containing protein</fullName>
    </recommendedName>
</protein>
<dbReference type="Pfam" id="PF04366">
    <property type="entry name" value="Ysc84"/>
    <property type="match status" value="1"/>
</dbReference>
<evidence type="ECO:0000313" key="4">
    <source>
        <dbReference type="EMBL" id="ASI92142.1"/>
    </source>
</evidence>
<dbReference type="Proteomes" id="UP000197092">
    <property type="component" value="Chromosome 2"/>
</dbReference>
<evidence type="ECO:0000256" key="2">
    <source>
        <dbReference type="SAM" id="SignalP"/>
    </source>
</evidence>
<evidence type="ECO:0000313" key="5">
    <source>
        <dbReference type="Proteomes" id="UP000197092"/>
    </source>
</evidence>
<dbReference type="InterPro" id="IPR007461">
    <property type="entry name" value="Ysc84_actin-binding"/>
</dbReference>
<feature type="signal peptide" evidence="2">
    <location>
        <begin position="1"/>
        <end position="22"/>
    </location>
</feature>
<dbReference type="AlphaFoldDB" id="A0AAN1KQ37"/>
<name>A0AAN1KQ37_9VIBR</name>
<reference evidence="5" key="1">
    <citation type="submission" date="2016-12" db="EMBL/GenBank/DDBJ databases">
        <title>Comparative genomic analysis reveals the diversity, evolution, and environmental adaptation strategies of the genus Vibrio.</title>
        <authorList>
            <person name="Lin H."/>
            <person name="Wang X."/>
            <person name="Zhang X.-H."/>
        </authorList>
    </citation>
    <scope>NUCLEOTIDE SEQUENCE [LARGE SCALE GENOMIC DNA]</scope>
    <source>
        <strain evidence="5">QT6D1</strain>
    </source>
</reference>
<proteinExistence type="predicted"/>
<sequence length="220" mass="22984">MLVRIRPYLLAACITTIPQAYASEAPQKDGQSVEAGTEVAKENDQAVSANENSSKYEATLNKFKQADATHPFFKDAYGYAVFPTVGKGGFGIGGSYGEGQVYRQGVHVGDSTLAQLSIGLQLGAQAYSEIIFFESKADYYSFTSGSFEFGAQASAVALTVGASAQAGSTGVGAQAGDNQTKANYINGMAVFTMTKGGLMYEASIGGQGFSFAPNNNYDGN</sequence>
<evidence type="ECO:0000256" key="1">
    <source>
        <dbReference type="SAM" id="MobiDB-lite"/>
    </source>
</evidence>
<dbReference type="EMBL" id="CP018309">
    <property type="protein sequence ID" value="ASI92142.1"/>
    <property type="molecule type" value="Genomic_DNA"/>
</dbReference>
<dbReference type="KEGG" id="vsh:BSZ05_20225"/>
<gene>
    <name evidence="4" type="ORF">BSZ05_20225</name>
</gene>
<dbReference type="RefSeq" id="WP_088878152.1">
    <property type="nucleotide sequence ID" value="NZ_CP018309.1"/>
</dbReference>
<evidence type="ECO:0000259" key="3">
    <source>
        <dbReference type="Pfam" id="PF04366"/>
    </source>
</evidence>
<keyword evidence="2" id="KW-0732">Signal</keyword>
<dbReference type="CDD" id="cd11524">
    <property type="entry name" value="SYLF"/>
    <property type="match status" value="1"/>
</dbReference>
<feature type="chain" id="PRO_5042950548" description="Ysc84 actin-binding domain-containing protein" evidence="2">
    <location>
        <begin position="23"/>
        <end position="220"/>
    </location>
</feature>